<dbReference type="GO" id="GO:0000976">
    <property type="term" value="F:transcription cis-regulatory region binding"/>
    <property type="evidence" value="ECO:0007669"/>
    <property type="project" value="TreeGrafter"/>
</dbReference>
<dbReference type="AlphaFoldDB" id="A0A930GQ23"/>
<proteinExistence type="inferred from homology"/>
<dbReference type="Proteomes" id="UP000018466">
    <property type="component" value="Unassembled WGS sequence"/>
</dbReference>
<dbReference type="CDD" id="cd07153">
    <property type="entry name" value="Fur_like"/>
    <property type="match status" value="1"/>
</dbReference>
<feature type="binding site" evidence="7">
    <location>
        <position position="134"/>
    </location>
    <ligand>
        <name>Zn(2+)</name>
        <dbReference type="ChEBI" id="CHEBI:29105"/>
    </ligand>
</feature>
<evidence type="ECO:0000256" key="1">
    <source>
        <dbReference type="ARBA" id="ARBA00007957"/>
    </source>
</evidence>
<dbReference type="RefSeq" id="WP_009532408.1">
    <property type="nucleotide sequence ID" value="NZ_CAJPPX010000074.1"/>
</dbReference>
<keyword evidence="6" id="KW-0804">Transcription</keyword>
<dbReference type="GO" id="GO:0045892">
    <property type="term" value="P:negative regulation of DNA-templated transcription"/>
    <property type="evidence" value="ECO:0007669"/>
    <property type="project" value="TreeGrafter"/>
</dbReference>
<accession>A0A930GQ23</accession>
<sequence length="144" mass="16364">MKRSGTYSTKSRQEIMKYLEASAGRTVSASDILDHLQGIGLNVSPTTVYRNLDRLYEEKKILKYVAEKGEKAVYQLEVEGRHCADHLHLKCLGCGKIIHMDCDFMDEVREHLMRGHGFSLQCEGTVLYGYCEACRKKKEGLQSS</sequence>
<dbReference type="Pfam" id="PF01475">
    <property type="entry name" value="FUR"/>
    <property type="match status" value="1"/>
</dbReference>
<keyword evidence="7" id="KW-0479">Metal-binding</keyword>
<feature type="binding site" evidence="7">
    <location>
        <position position="131"/>
    </location>
    <ligand>
        <name>Zn(2+)</name>
        <dbReference type="ChEBI" id="CHEBI:29105"/>
    </ligand>
</feature>
<keyword evidence="9" id="KW-1185">Reference proteome</keyword>
<comment type="caution">
    <text evidence="8">The sequence shown here is derived from an EMBL/GenBank/DDBJ whole genome shotgun (WGS) entry which is preliminary data.</text>
</comment>
<dbReference type="PANTHER" id="PTHR33202">
    <property type="entry name" value="ZINC UPTAKE REGULATION PROTEIN"/>
    <property type="match status" value="1"/>
</dbReference>
<dbReference type="GeneID" id="86940358"/>
<dbReference type="GO" id="GO:1900376">
    <property type="term" value="P:regulation of secondary metabolite biosynthetic process"/>
    <property type="evidence" value="ECO:0007669"/>
    <property type="project" value="TreeGrafter"/>
</dbReference>
<reference evidence="8 9" key="1">
    <citation type="submission" date="2011-10" db="EMBL/GenBank/DDBJ databases">
        <title>The Genome Sequence of Lachnospiraceae bacterium ACC2.</title>
        <authorList>
            <consortium name="The Broad Institute Genome Sequencing Platform"/>
            <person name="Earl A."/>
            <person name="Ward D."/>
            <person name="Feldgarden M."/>
            <person name="Gevers D."/>
            <person name="Sizova M."/>
            <person name="Hazen A."/>
            <person name="Epstein S."/>
            <person name="Young S.K."/>
            <person name="Zeng Q."/>
            <person name="Gargeya S."/>
            <person name="Fitzgerald M."/>
            <person name="Haas B."/>
            <person name="Abouelleil A."/>
            <person name="Alvarado L."/>
            <person name="Arachchi H.M."/>
            <person name="Berlin A."/>
            <person name="Brown A."/>
            <person name="Chapman S.B."/>
            <person name="Chen Z."/>
            <person name="Dunbar C."/>
            <person name="Freedman E."/>
            <person name="Gearin G."/>
            <person name="Goldberg J."/>
            <person name="Griggs A."/>
            <person name="Gujja S."/>
            <person name="Heiman D."/>
            <person name="Howarth C."/>
            <person name="Larson L."/>
            <person name="Lui A."/>
            <person name="MacDonald P.J.P."/>
            <person name="Montmayeur A."/>
            <person name="Murphy C."/>
            <person name="Neiman D."/>
            <person name="Pearson M."/>
            <person name="Priest M."/>
            <person name="Roberts A."/>
            <person name="Saif S."/>
            <person name="Shea T."/>
            <person name="Shenoy N."/>
            <person name="Sisk P."/>
            <person name="Stolte C."/>
            <person name="Sykes S."/>
            <person name="Wortman J."/>
            <person name="Nusbaum C."/>
            <person name="Birren B."/>
        </authorList>
    </citation>
    <scope>NUCLEOTIDE SEQUENCE [LARGE SCALE GENOMIC DNA]</scope>
    <source>
        <strain evidence="8 9">ACC2</strain>
    </source>
</reference>
<dbReference type="Gene3D" id="3.30.1490.190">
    <property type="match status" value="1"/>
</dbReference>
<dbReference type="InterPro" id="IPR036388">
    <property type="entry name" value="WH-like_DNA-bd_sf"/>
</dbReference>
<feature type="binding site" evidence="7">
    <location>
        <position position="91"/>
    </location>
    <ligand>
        <name>Zn(2+)</name>
        <dbReference type="ChEBI" id="CHEBI:29105"/>
    </ligand>
</feature>
<dbReference type="Gene3D" id="1.10.10.10">
    <property type="entry name" value="Winged helix-like DNA-binding domain superfamily/Winged helix DNA-binding domain"/>
    <property type="match status" value="1"/>
</dbReference>
<keyword evidence="5" id="KW-0238">DNA-binding</keyword>
<organism evidence="8 9">
    <name type="scientific">Stomatobaculum longum</name>
    <dbReference type="NCBI Taxonomy" id="796942"/>
    <lineage>
        <taxon>Bacteria</taxon>
        <taxon>Bacillati</taxon>
        <taxon>Bacillota</taxon>
        <taxon>Clostridia</taxon>
        <taxon>Lachnospirales</taxon>
        <taxon>Lachnospiraceae</taxon>
        <taxon>Stomatobaculum</taxon>
    </lineage>
</organism>
<dbReference type="GO" id="GO:0005829">
    <property type="term" value="C:cytosol"/>
    <property type="evidence" value="ECO:0007669"/>
    <property type="project" value="TreeGrafter"/>
</dbReference>
<evidence type="ECO:0000313" key="9">
    <source>
        <dbReference type="Proteomes" id="UP000018466"/>
    </source>
</evidence>
<evidence type="ECO:0000256" key="6">
    <source>
        <dbReference type="ARBA" id="ARBA00023163"/>
    </source>
</evidence>
<dbReference type="SUPFAM" id="SSF46785">
    <property type="entry name" value="Winged helix' DNA-binding domain"/>
    <property type="match status" value="1"/>
</dbReference>
<comment type="similarity">
    <text evidence="1">Belongs to the Fur family.</text>
</comment>
<dbReference type="InterPro" id="IPR036390">
    <property type="entry name" value="WH_DNA-bd_sf"/>
</dbReference>
<dbReference type="InterPro" id="IPR002481">
    <property type="entry name" value="FUR"/>
</dbReference>
<evidence type="ECO:0000256" key="2">
    <source>
        <dbReference type="ARBA" id="ARBA00022491"/>
    </source>
</evidence>
<dbReference type="OrthoDB" id="8659436at2"/>
<keyword evidence="3 7" id="KW-0862">Zinc</keyword>
<comment type="cofactor">
    <cofactor evidence="7">
        <name>Zn(2+)</name>
        <dbReference type="ChEBI" id="CHEBI:29105"/>
    </cofactor>
    <text evidence="7">Binds 1 zinc ion per subunit.</text>
</comment>
<evidence type="ECO:0000256" key="4">
    <source>
        <dbReference type="ARBA" id="ARBA00023015"/>
    </source>
</evidence>
<dbReference type="PANTHER" id="PTHR33202:SF6">
    <property type="entry name" value="ZINC UPTAKE REGULATION PROTEIN"/>
    <property type="match status" value="1"/>
</dbReference>
<dbReference type="InterPro" id="IPR043135">
    <property type="entry name" value="Fur_C"/>
</dbReference>
<name>A0A930GQ23_9FIRM</name>
<evidence type="ECO:0000256" key="3">
    <source>
        <dbReference type="ARBA" id="ARBA00022833"/>
    </source>
</evidence>
<gene>
    <name evidence="8" type="ORF">HMPREF9623_00575</name>
</gene>
<keyword evidence="4" id="KW-0805">Transcription regulation</keyword>
<keyword evidence="2" id="KW-0678">Repressor</keyword>
<protein>
    <recommendedName>
        <fullName evidence="10">Transcriptional repressor</fullName>
    </recommendedName>
</protein>
<evidence type="ECO:0000256" key="7">
    <source>
        <dbReference type="PIRSR" id="PIRSR602481-1"/>
    </source>
</evidence>
<evidence type="ECO:0008006" key="10">
    <source>
        <dbReference type="Google" id="ProtNLM"/>
    </source>
</evidence>
<evidence type="ECO:0000313" key="8">
    <source>
        <dbReference type="EMBL" id="EHO16976.1"/>
    </source>
</evidence>
<dbReference type="GO" id="GO:0008270">
    <property type="term" value="F:zinc ion binding"/>
    <property type="evidence" value="ECO:0007669"/>
    <property type="project" value="TreeGrafter"/>
</dbReference>
<dbReference type="GO" id="GO:0003700">
    <property type="term" value="F:DNA-binding transcription factor activity"/>
    <property type="evidence" value="ECO:0007669"/>
    <property type="project" value="InterPro"/>
</dbReference>
<dbReference type="EMBL" id="AGEL01000006">
    <property type="protein sequence ID" value="EHO16976.1"/>
    <property type="molecule type" value="Genomic_DNA"/>
</dbReference>
<evidence type="ECO:0000256" key="5">
    <source>
        <dbReference type="ARBA" id="ARBA00023125"/>
    </source>
</evidence>
<feature type="binding site" evidence="7">
    <location>
        <position position="94"/>
    </location>
    <ligand>
        <name>Zn(2+)</name>
        <dbReference type="ChEBI" id="CHEBI:29105"/>
    </ligand>
</feature>